<sequence>MNETVNPSRWESLKSSLTLHTLVIGLMILLMLIPLFMVGGVVSERNHYQKQVLNEVANDWGGKQTLTGPFLVIPYVEHLTSVDTVTDGKGDNKVVTKDIFNDHTVIILPEELDIHVKLEEEHRKRGIYNALIYNAKINVTSSFDHEFLLDGGDGDRRILWDKVFLMFGLSDTKAINSGANVEWDEQTVNLQPGTGLPDVIAQGFHVPLDETSSNDTKHDFKMELELRGSDGLFFAPLGRTTTTIMTSGWQHPSFQGDLLPKSHDIDKDGFKARWDIPNLARNYPQHWWLEGDVKYDPGYFTAGVSLYEPVSLYSQLERAVKYGILFIALTFLTFFAFEIASGARMHILQYGLIGFALALFYLILLSLAEHLPFIQSYIAAAAAVIVMIWIYAWAVLRSFWKGLFILLMLCGLYYLLFMILQLEDYALLAGTGLLIFATLMMMFVTRNSRLS</sequence>
<accession>A0A6S6TGX6</accession>
<keyword evidence="1" id="KW-0812">Transmembrane</keyword>
<protein>
    <submittedName>
        <fullName evidence="2">Inner membrane protein CreD</fullName>
    </submittedName>
</protein>
<feature type="transmembrane region" description="Helical" evidence="1">
    <location>
        <begin position="403"/>
        <end position="420"/>
    </location>
</feature>
<dbReference type="EMBL" id="CACVAT010000305">
    <property type="protein sequence ID" value="CAA6818574.1"/>
    <property type="molecule type" value="Genomic_DNA"/>
</dbReference>
<dbReference type="GO" id="GO:0005886">
    <property type="term" value="C:plasma membrane"/>
    <property type="evidence" value="ECO:0007669"/>
    <property type="project" value="TreeGrafter"/>
</dbReference>
<feature type="transmembrane region" description="Helical" evidence="1">
    <location>
        <begin position="374"/>
        <end position="396"/>
    </location>
</feature>
<name>A0A6S6TGX6_9GAMM</name>
<reference evidence="2" key="1">
    <citation type="submission" date="2020-01" db="EMBL/GenBank/DDBJ databases">
        <authorList>
            <person name="Meier V. D."/>
            <person name="Meier V D."/>
        </authorList>
    </citation>
    <scope>NUCLEOTIDE SEQUENCE</scope>
    <source>
        <strain evidence="2">HLG_WM_MAG_09</strain>
    </source>
</reference>
<keyword evidence="1" id="KW-0472">Membrane</keyword>
<dbReference type="PANTHER" id="PTHR30092">
    <property type="entry name" value="INNER MEMBRANE PROTEIN CRED"/>
    <property type="match status" value="1"/>
</dbReference>
<dbReference type="Pfam" id="PF06123">
    <property type="entry name" value="CreD"/>
    <property type="match status" value="1"/>
</dbReference>
<proteinExistence type="predicted"/>
<organism evidence="2">
    <name type="scientific">uncultured Thiotrichaceae bacterium</name>
    <dbReference type="NCBI Taxonomy" id="298394"/>
    <lineage>
        <taxon>Bacteria</taxon>
        <taxon>Pseudomonadati</taxon>
        <taxon>Pseudomonadota</taxon>
        <taxon>Gammaproteobacteria</taxon>
        <taxon>Thiotrichales</taxon>
        <taxon>Thiotrichaceae</taxon>
        <taxon>environmental samples</taxon>
    </lineage>
</organism>
<evidence type="ECO:0000256" key="1">
    <source>
        <dbReference type="SAM" id="Phobius"/>
    </source>
</evidence>
<feature type="transmembrane region" description="Helical" evidence="1">
    <location>
        <begin position="347"/>
        <end position="368"/>
    </location>
</feature>
<dbReference type="PANTHER" id="PTHR30092:SF0">
    <property type="entry name" value="INNER MEMBRANE PROTEIN CRED"/>
    <property type="match status" value="1"/>
</dbReference>
<feature type="transmembrane region" description="Helical" evidence="1">
    <location>
        <begin position="21"/>
        <end position="42"/>
    </location>
</feature>
<dbReference type="PIRSF" id="PIRSF004548">
    <property type="entry name" value="CreD"/>
    <property type="match status" value="1"/>
</dbReference>
<dbReference type="NCBIfam" id="NF008712">
    <property type="entry name" value="PRK11715.1-1"/>
    <property type="match status" value="1"/>
</dbReference>
<gene>
    <name evidence="2" type="ORF">HELGO_WM38095</name>
</gene>
<dbReference type="AlphaFoldDB" id="A0A6S6TGX6"/>
<feature type="transmembrane region" description="Helical" evidence="1">
    <location>
        <begin position="322"/>
        <end position="340"/>
    </location>
</feature>
<feature type="transmembrane region" description="Helical" evidence="1">
    <location>
        <begin position="426"/>
        <end position="445"/>
    </location>
</feature>
<evidence type="ECO:0000313" key="2">
    <source>
        <dbReference type="EMBL" id="CAA6818574.1"/>
    </source>
</evidence>
<keyword evidence="1" id="KW-1133">Transmembrane helix</keyword>
<dbReference type="InterPro" id="IPR010364">
    <property type="entry name" value="Uncharacterised_IM_CreD"/>
</dbReference>